<protein>
    <recommendedName>
        <fullName evidence="2">SseB protein N-terminal domain-containing protein</fullName>
    </recommendedName>
</protein>
<feature type="region of interest" description="Disordered" evidence="1">
    <location>
        <begin position="118"/>
        <end position="140"/>
    </location>
</feature>
<dbReference type="PATRIC" id="fig|92835.4.peg.332"/>
<dbReference type="AlphaFoldDB" id="A0A0M2HL74"/>
<name>A0A0M2HL74_9MICO</name>
<dbReference type="OrthoDB" id="5116169at2"/>
<dbReference type="Pfam" id="PF07179">
    <property type="entry name" value="SseB"/>
    <property type="match status" value="1"/>
</dbReference>
<evidence type="ECO:0000313" key="4">
    <source>
        <dbReference type="Proteomes" id="UP000033956"/>
    </source>
</evidence>
<organism evidence="3 4">
    <name type="scientific">Microbacterium terrae</name>
    <dbReference type="NCBI Taxonomy" id="69369"/>
    <lineage>
        <taxon>Bacteria</taxon>
        <taxon>Bacillati</taxon>
        <taxon>Actinomycetota</taxon>
        <taxon>Actinomycetes</taxon>
        <taxon>Micrococcales</taxon>
        <taxon>Microbacteriaceae</taxon>
        <taxon>Microbacterium</taxon>
    </lineage>
</organism>
<evidence type="ECO:0000313" key="3">
    <source>
        <dbReference type="EMBL" id="KJL45138.1"/>
    </source>
</evidence>
<feature type="compositionally biased region" description="Low complexity" evidence="1">
    <location>
        <begin position="46"/>
        <end position="101"/>
    </location>
</feature>
<proteinExistence type="predicted"/>
<gene>
    <name evidence="3" type="ORF">RS81_00320</name>
</gene>
<reference evidence="3 4" key="1">
    <citation type="submission" date="2015-02" db="EMBL/GenBank/DDBJ databases">
        <title>Draft genome sequences of ten Microbacterium spp. with emphasis on heavy metal contaminated environments.</title>
        <authorList>
            <person name="Corretto E."/>
        </authorList>
    </citation>
    <scope>NUCLEOTIDE SEQUENCE [LARGE SCALE GENOMIC DNA]</scope>
    <source>
        <strain evidence="3 4">DSM 12510</strain>
    </source>
</reference>
<feature type="region of interest" description="Disordered" evidence="1">
    <location>
        <begin position="1"/>
        <end position="104"/>
    </location>
</feature>
<dbReference type="InterPro" id="IPR009839">
    <property type="entry name" value="SseB_N"/>
</dbReference>
<dbReference type="Proteomes" id="UP000033956">
    <property type="component" value="Unassembled WGS sequence"/>
</dbReference>
<dbReference type="RefSeq" id="WP_052682300.1">
    <property type="nucleotide sequence ID" value="NZ_BAAAUP010000008.1"/>
</dbReference>
<comment type="caution">
    <text evidence="3">The sequence shown here is derived from an EMBL/GenBank/DDBJ whole genome shotgun (WGS) entry which is preliminary data.</text>
</comment>
<dbReference type="EMBL" id="JYIZ01000026">
    <property type="protein sequence ID" value="KJL45138.1"/>
    <property type="molecule type" value="Genomic_DNA"/>
</dbReference>
<evidence type="ECO:0000259" key="2">
    <source>
        <dbReference type="Pfam" id="PF07179"/>
    </source>
</evidence>
<evidence type="ECO:0000256" key="1">
    <source>
        <dbReference type="SAM" id="MobiDB-lite"/>
    </source>
</evidence>
<feature type="domain" description="SseB protein N-terminal" evidence="2">
    <location>
        <begin position="289"/>
        <end position="391"/>
    </location>
</feature>
<accession>A0A0M2HL74</accession>
<sequence length="399" mass="40950">MALFSRRPKKSTDQPSSQQPAPQPLDEDVAPAVETTPDSGTAPAEGTAPASGTATDAADAAAAADVTGASAAAEADTVTEAEAATEATATPAGSDPAEATPPADPAVQVSLSTFQGLGPKASAPVITPRAPGPETAPTDAEVVPGLRDNVLVREALAQLSIPATATDLLNVARQLLQGHLFLRVKGDARALLAEGKRLPLAIANVGDKQYALAYSGGRALQTSLKLDGDADTSAMGQPVLAIIRHVLAGPYAGLIIDHGSQPQRAVLPRELLEKMLEKFDEQHAVKSLLAGERTPETAASVVAALQDAPLWVAVGKGPSDRPGIAEGRSKDGSRYLEVYTHPLEVAVMGRRDQAAPVTAKQLATALNGDTGLTGVIVDPAGPWIRLTRDDLQPVLALIG</sequence>
<keyword evidence="4" id="KW-1185">Reference proteome</keyword>